<dbReference type="GO" id="GO:0008982">
    <property type="term" value="F:protein-N(PI)-phosphohistidine-sugar phosphotransferase activity"/>
    <property type="evidence" value="ECO:0007669"/>
    <property type="project" value="UniProtKB-UniRule"/>
</dbReference>
<dbReference type="EMBL" id="SVCA01000013">
    <property type="protein sequence ID" value="MBE6086198.1"/>
    <property type="molecule type" value="Genomic_DNA"/>
</dbReference>
<evidence type="ECO:0000256" key="2">
    <source>
        <dbReference type="ARBA" id="ARBA00022448"/>
    </source>
</evidence>
<dbReference type="PROSITE" id="PS51105">
    <property type="entry name" value="PTS_EIIC_TYPE_3"/>
    <property type="match status" value="1"/>
</dbReference>
<keyword evidence="4 8" id="KW-0762">Sugar transport</keyword>
<comment type="subcellular location">
    <subcellularLocation>
        <location evidence="1">Cell membrane</location>
        <topology evidence="1">Multi-pass membrane protein</topology>
    </subcellularLocation>
</comment>
<gene>
    <name evidence="11" type="ORF">E7203_12255</name>
</gene>
<feature type="transmembrane region" description="Helical" evidence="9">
    <location>
        <begin position="180"/>
        <end position="204"/>
    </location>
</feature>
<proteinExistence type="predicted"/>
<keyword evidence="7 8" id="KW-0472">Membrane</keyword>
<dbReference type="Pfam" id="PF02378">
    <property type="entry name" value="PTS_EIIC"/>
    <property type="match status" value="1"/>
</dbReference>
<dbReference type="InterPro" id="IPR004796">
    <property type="entry name" value="PTS_IIC_cello"/>
</dbReference>
<evidence type="ECO:0000256" key="8">
    <source>
        <dbReference type="PIRNR" id="PIRNR006351"/>
    </source>
</evidence>
<feature type="transmembrane region" description="Helical" evidence="9">
    <location>
        <begin position="227"/>
        <end position="245"/>
    </location>
</feature>
<evidence type="ECO:0000256" key="7">
    <source>
        <dbReference type="ARBA" id="ARBA00023136"/>
    </source>
</evidence>
<feature type="transmembrane region" description="Helical" evidence="9">
    <location>
        <begin position="30"/>
        <end position="51"/>
    </location>
</feature>
<keyword evidence="2 8" id="KW-0813">Transport</keyword>
<dbReference type="AlphaFoldDB" id="A0A927WGA4"/>
<feature type="transmembrane region" description="Helical" evidence="9">
    <location>
        <begin position="71"/>
        <end position="94"/>
    </location>
</feature>
<organism evidence="11 12">
    <name type="scientific">Selenomonas ruminantium</name>
    <dbReference type="NCBI Taxonomy" id="971"/>
    <lineage>
        <taxon>Bacteria</taxon>
        <taxon>Bacillati</taxon>
        <taxon>Bacillota</taxon>
        <taxon>Negativicutes</taxon>
        <taxon>Selenomonadales</taxon>
        <taxon>Selenomonadaceae</taxon>
        <taxon>Selenomonas</taxon>
    </lineage>
</organism>
<evidence type="ECO:0000256" key="9">
    <source>
        <dbReference type="SAM" id="Phobius"/>
    </source>
</evidence>
<accession>A0A927WGA4</accession>
<feature type="transmembrane region" description="Helical" evidence="9">
    <location>
        <begin position="396"/>
        <end position="417"/>
    </location>
</feature>
<evidence type="ECO:0000313" key="11">
    <source>
        <dbReference type="EMBL" id="MBE6086198.1"/>
    </source>
</evidence>
<evidence type="ECO:0000256" key="5">
    <source>
        <dbReference type="ARBA" id="ARBA00022692"/>
    </source>
</evidence>
<comment type="function">
    <text evidence="8">The phosphoenolpyruvate-dependent sugar phosphotransferase system (PTS), a major carbohydrate active -transport system, catalyzes the phosphorylation of incoming sugar substrates concomitant with their translocation across the cell membrane.</text>
</comment>
<name>A0A927WGA4_SELRU</name>
<evidence type="ECO:0000256" key="1">
    <source>
        <dbReference type="ARBA" id="ARBA00004651"/>
    </source>
</evidence>
<feature type="domain" description="PTS EIIC type-3" evidence="10">
    <location>
        <begin position="6"/>
        <end position="417"/>
    </location>
</feature>
<dbReference type="GO" id="GO:0009401">
    <property type="term" value="P:phosphoenolpyruvate-dependent sugar phosphotransferase system"/>
    <property type="evidence" value="ECO:0007669"/>
    <property type="project" value="InterPro"/>
</dbReference>
<dbReference type="PANTHER" id="PTHR33989:SF4">
    <property type="entry name" value="PTS SYSTEM N,N'-DIACETYLCHITOBIOSE-SPECIFIC EIIC COMPONENT"/>
    <property type="match status" value="1"/>
</dbReference>
<dbReference type="NCBIfam" id="TIGR00410">
    <property type="entry name" value="lacE"/>
    <property type="match status" value="1"/>
</dbReference>
<evidence type="ECO:0000256" key="4">
    <source>
        <dbReference type="ARBA" id="ARBA00022597"/>
    </source>
</evidence>
<dbReference type="Proteomes" id="UP000772151">
    <property type="component" value="Unassembled WGS sequence"/>
</dbReference>
<reference evidence="11" key="1">
    <citation type="submission" date="2019-04" db="EMBL/GenBank/DDBJ databases">
        <title>Evolution of Biomass-Degrading Anaerobic Consortia Revealed by Metagenomics.</title>
        <authorList>
            <person name="Peng X."/>
        </authorList>
    </citation>
    <scope>NUCLEOTIDE SEQUENCE</scope>
    <source>
        <strain evidence="11">SIG242</strain>
    </source>
</reference>
<dbReference type="GO" id="GO:1901264">
    <property type="term" value="P:carbohydrate derivative transport"/>
    <property type="evidence" value="ECO:0007669"/>
    <property type="project" value="TreeGrafter"/>
</dbReference>
<dbReference type="PANTHER" id="PTHR33989">
    <property type="match status" value="1"/>
</dbReference>
<dbReference type="PIRSF" id="PIRSF006351">
    <property type="entry name" value="PTS_EIIC-Cellobiose"/>
    <property type="match status" value="1"/>
</dbReference>
<protein>
    <recommendedName>
        <fullName evidence="8">Permease IIC component</fullName>
    </recommendedName>
</protein>
<evidence type="ECO:0000313" key="12">
    <source>
        <dbReference type="Proteomes" id="UP000772151"/>
    </source>
</evidence>
<evidence type="ECO:0000256" key="6">
    <source>
        <dbReference type="ARBA" id="ARBA00022989"/>
    </source>
</evidence>
<dbReference type="RefSeq" id="WP_303670322.1">
    <property type="nucleotide sequence ID" value="NZ_SVCA01000013.1"/>
</dbReference>
<dbReference type="InterPro" id="IPR003352">
    <property type="entry name" value="PTS_EIIC"/>
</dbReference>
<evidence type="ECO:0000259" key="10">
    <source>
        <dbReference type="PROSITE" id="PS51105"/>
    </source>
</evidence>
<dbReference type="InterPro" id="IPR004501">
    <property type="entry name" value="PTS_EIIC_3"/>
</dbReference>
<keyword evidence="6 9" id="KW-1133">Transmembrane helix</keyword>
<feature type="transmembrane region" description="Helical" evidence="9">
    <location>
        <begin position="101"/>
        <end position="122"/>
    </location>
</feature>
<evidence type="ECO:0000256" key="3">
    <source>
        <dbReference type="ARBA" id="ARBA00022475"/>
    </source>
</evidence>
<dbReference type="InterPro" id="IPR051088">
    <property type="entry name" value="PTS_Sugar-EIIC/EIIB"/>
</dbReference>
<sequence>MTKQEMFDKFVEFMARFAEYKAVAALRDGFIMTTPFTICGSLFLLIANLPIPGYPELMASMFGPHWTDPLNAVAGGTFNILGFIAVLAITYKYVEAEGCDAIMASILALAMFVIIMPASVAVDGGALAENVMPKLWAGSNGVITAIMVAFFTSVVCCWCEKNHIGIKMPAAVPGGVARAFEALTPGVILFTTAAVVFGLCHFIGNTTLPELIFAVIQTPLQGLSDTIVGGTVFSMLMTVLFWAGIHGPNVVGGILNPLMIANSLDNQKILDAGMSLLGNPDAHILTIQITDTLMKPGGCGATFGLLIASYLVARSQQMKTITRLGTVPGLFNINEPIIFGLPIVFNPYMLVPFCLAQLAVMLISYGAIVIGFMAPFSAIQVPWTTPPIIAGFLMNGWQGAVVQIAGLAAATAIYFPFVKAQDNAFYKEEQSEAKEHEYKEEGTPVLNH</sequence>
<dbReference type="GO" id="GO:0005886">
    <property type="term" value="C:plasma membrane"/>
    <property type="evidence" value="ECO:0007669"/>
    <property type="project" value="UniProtKB-SubCell"/>
</dbReference>
<comment type="caution">
    <text evidence="11">The sequence shown here is derived from an EMBL/GenBank/DDBJ whole genome shotgun (WGS) entry which is preliminary data.</text>
</comment>
<feature type="transmembrane region" description="Helical" evidence="9">
    <location>
        <begin position="142"/>
        <end position="159"/>
    </location>
</feature>
<keyword evidence="3 8" id="KW-1003">Cell membrane</keyword>
<feature type="transmembrane region" description="Helical" evidence="9">
    <location>
        <begin position="350"/>
        <end position="376"/>
    </location>
</feature>
<keyword evidence="5 9" id="KW-0812">Transmembrane</keyword>